<protein>
    <submittedName>
        <fullName evidence="1">3800_t:CDS:1</fullName>
    </submittedName>
</protein>
<sequence>KTKPWSQNETPCLNVTTPIPRTDYTPNDRVLIKWHLFSKCVNLTNVISNFTISIHNDPVVTGFVKPTYKSLYDELIANVNSFQYLWTVPFIHSEKVENMSLFYIHIVTSSALEYENHAVKPFGVAGPFGIEEVAAKFPKTWYMPQKTTAYHTSVSNPTFTKTESEVSSTG</sequence>
<reference evidence="1" key="1">
    <citation type="submission" date="2021-06" db="EMBL/GenBank/DDBJ databases">
        <authorList>
            <person name="Kallberg Y."/>
            <person name="Tangrot J."/>
            <person name="Rosling A."/>
        </authorList>
    </citation>
    <scope>NUCLEOTIDE SEQUENCE</scope>
    <source>
        <strain evidence="1">FL130A</strain>
    </source>
</reference>
<name>A0A9N9ELV0_9GLOM</name>
<dbReference type="OrthoDB" id="2382865at2759"/>
<gene>
    <name evidence="1" type="ORF">ALEPTO_LOCUS10968</name>
</gene>
<proteinExistence type="predicted"/>
<dbReference type="AlphaFoldDB" id="A0A9N9ELV0"/>
<dbReference type="Proteomes" id="UP000789508">
    <property type="component" value="Unassembled WGS sequence"/>
</dbReference>
<organism evidence="1 2">
    <name type="scientific">Ambispora leptoticha</name>
    <dbReference type="NCBI Taxonomy" id="144679"/>
    <lineage>
        <taxon>Eukaryota</taxon>
        <taxon>Fungi</taxon>
        <taxon>Fungi incertae sedis</taxon>
        <taxon>Mucoromycota</taxon>
        <taxon>Glomeromycotina</taxon>
        <taxon>Glomeromycetes</taxon>
        <taxon>Archaeosporales</taxon>
        <taxon>Ambisporaceae</taxon>
        <taxon>Ambispora</taxon>
    </lineage>
</organism>
<feature type="non-terminal residue" evidence="1">
    <location>
        <position position="170"/>
    </location>
</feature>
<comment type="caution">
    <text evidence="1">The sequence shown here is derived from an EMBL/GenBank/DDBJ whole genome shotgun (WGS) entry which is preliminary data.</text>
</comment>
<evidence type="ECO:0000313" key="2">
    <source>
        <dbReference type="Proteomes" id="UP000789508"/>
    </source>
</evidence>
<accession>A0A9N9ELV0</accession>
<keyword evidence="2" id="KW-1185">Reference proteome</keyword>
<dbReference type="EMBL" id="CAJVPS010014846">
    <property type="protein sequence ID" value="CAG8684586.1"/>
    <property type="molecule type" value="Genomic_DNA"/>
</dbReference>
<evidence type="ECO:0000313" key="1">
    <source>
        <dbReference type="EMBL" id="CAG8684586.1"/>
    </source>
</evidence>
<feature type="non-terminal residue" evidence="1">
    <location>
        <position position="1"/>
    </location>
</feature>